<comment type="caution">
    <text evidence="3">The sequence shown here is derived from an EMBL/GenBank/DDBJ whole genome shotgun (WGS) entry which is preliminary data.</text>
</comment>
<sequence length="1036" mass="120232">LGIEHFMREMGQLYEAACYHTDYKKYCKQFEHLPSLGADLLLDGYPLELVDGDASNIPVRWVTNVLTKLHEKVQHKSRVLVVTVLGVQCTGKSTLLNTMFGVQFAVSSGRCTRGAFMLLIRVKEDLEELKCDFILVIDTEGLKSPELAQLEDSYEHDNELATLVVGLSDVTIINIAMENSTEMKDILQIVVHAFLRMKEVGKKPNCHFVHQNVGDVSAHDKNMWDRKMLLEQLNEMTQAASRMEKGPNRKFTDIMEYDAENNNWYIPDLWHGNPPMAPVNTGYSETVYEFKKSLIELLKSCSDQKPPAQITEFLEWVGSLWKAVKYENFIFSFRNSLVAEAYSNLCVEFNNWEWDFRKDMYTWLANAETRISNLCSSNYDDFMGSLTAEASSELAKQDNKIQEKLANYYKKKNGNVHLVEKHGEGFVNSIKSLRREIENSVKNNCETNIAIHKEKKKINAIREKYRATIERKVLCLLDECKKRKRPLSEAQLEKEFETMWNQTVSELNFQCLETRDIVSDILNKLRINLERHGSQVQKELSEVKKLTDCEQTRFIATEKHFHSQKVNEKPGKPERKEPENKATEMANEIQICQQFVSQQTSGKADYHDNYIRELLQMIDKELENVETLKTNSQFELDLKLHICGYAAMEFQKMHEDFNEKNDPKKALEKCRPQYCSNFIDLYNEKDQCRKTAEEFTERCLKPAVREYVNKALGIDIVDEMLTGGQSLEYSSRSFFQFSLLKHILDEDNFQIYVEYIRNYDKFVKNWISNHIVQTFSKDAKIGDLQVKRLETITTKIEAAIGNAQKETAEHQTTSWFIQRICSNLDKDLVISREEELGTVLFLKNSNNKEFAQYLQDHVKDLAVALRAEFSQGCDVEKKLINLPFKPQDELFKRMFGCGKLCPFCKVPCEAGGQDHTVHHASVHRPQGLGRYRYVSNEKLTENVCTSSVFSETKFSNSDTKGEWHPYKDYRRFYPDWNIPPDPSIEASDYWKYVLTTFNEEFAVEYNAKPADVPKEWRSITKEMAKKSVSKLFNVKT</sequence>
<evidence type="ECO:0000313" key="3">
    <source>
        <dbReference type="EMBL" id="MBN3281184.1"/>
    </source>
</evidence>
<dbReference type="Gene3D" id="3.40.50.300">
    <property type="entry name" value="P-loop containing nucleotide triphosphate hydrolases"/>
    <property type="match status" value="1"/>
</dbReference>
<feature type="non-terminal residue" evidence="3">
    <location>
        <position position="1"/>
    </location>
</feature>
<accession>A0ABS2Y3F4</accession>
<feature type="region of interest" description="Disordered" evidence="1">
    <location>
        <begin position="561"/>
        <end position="581"/>
    </location>
</feature>
<dbReference type="Proteomes" id="UP001166093">
    <property type="component" value="Unassembled WGS sequence"/>
</dbReference>
<dbReference type="PANTHER" id="PTHR14819:SF9">
    <property type="entry name" value="UP-REGULATOR OF CELL PROLIFERATION-LIKE"/>
    <property type="match status" value="1"/>
</dbReference>
<dbReference type="EMBL" id="JAAWVQ010106218">
    <property type="protein sequence ID" value="MBN3281184.1"/>
    <property type="molecule type" value="Genomic_DNA"/>
</dbReference>
<dbReference type="Pfam" id="PF25974">
    <property type="entry name" value="URGCP_9th"/>
    <property type="match status" value="1"/>
</dbReference>
<reference evidence="3" key="1">
    <citation type="journal article" date="2021" name="Cell">
        <title>Tracing the genetic footprints of vertebrate landing in non-teleost ray-finned fishes.</title>
        <authorList>
            <person name="Bi X."/>
            <person name="Wang K."/>
            <person name="Yang L."/>
            <person name="Pan H."/>
            <person name="Jiang H."/>
            <person name="Wei Q."/>
            <person name="Fang M."/>
            <person name="Yu H."/>
            <person name="Zhu C."/>
            <person name="Cai Y."/>
            <person name="He Y."/>
            <person name="Gan X."/>
            <person name="Zeng H."/>
            <person name="Yu D."/>
            <person name="Zhu Y."/>
            <person name="Jiang H."/>
            <person name="Qiu Q."/>
            <person name="Yang H."/>
            <person name="Zhang Y.E."/>
            <person name="Wang W."/>
            <person name="Zhu M."/>
            <person name="He S."/>
            <person name="Zhang G."/>
        </authorList>
    </citation>
    <scope>NUCLEOTIDE SEQUENCE</scope>
    <source>
        <strain evidence="3">Pddl_001</strain>
    </source>
</reference>
<organism evidence="3 4">
    <name type="scientific">Polyodon spathula</name>
    <name type="common">North American paddlefish</name>
    <name type="synonym">Squalus spathula</name>
    <dbReference type="NCBI Taxonomy" id="7913"/>
    <lineage>
        <taxon>Eukaryota</taxon>
        <taxon>Metazoa</taxon>
        <taxon>Chordata</taxon>
        <taxon>Craniata</taxon>
        <taxon>Vertebrata</taxon>
        <taxon>Euteleostomi</taxon>
        <taxon>Actinopterygii</taxon>
        <taxon>Chondrostei</taxon>
        <taxon>Acipenseriformes</taxon>
        <taxon>Polyodontidae</taxon>
        <taxon>Polyodon</taxon>
    </lineage>
</organism>
<dbReference type="PANTHER" id="PTHR14819">
    <property type="entry name" value="GTP-BINDING"/>
    <property type="match status" value="1"/>
</dbReference>
<protein>
    <submittedName>
        <fullName evidence="3">GVIN1 GTPase</fullName>
    </submittedName>
</protein>
<evidence type="ECO:0000259" key="2">
    <source>
        <dbReference type="PROSITE" id="PS51717"/>
    </source>
</evidence>
<dbReference type="PROSITE" id="PS51717">
    <property type="entry name" value="G_VLIG"/>
    <property type="match status" value="1"/>
</dbReference>
<evidence type="ECO:0000313" key="4">
    <source>
        <dbReference type="Proteomes" id="UP001166093"/>
    </source>
</evidence>
<dbReference type="InterPro" id="IPR030383">
    <property type="entry name" value="G_VLIG_dom"/>
</dbReference>
<feature type="domain" description="VLIG-type G" evidence="2">
    <location>
        <begin position="76"/>
        <end position="318"/>
    </location>
</feature>
<dbReference type="InterPro" id="IPR027417">
    <property type="entry name" value="P-loop_NTPase"/>
</dbReference>
<feature type="non-terminal residue" evidence="3">
    <location>
        <position position="1036"/>
    </location>
</feature>
<dbReference type="SUPFAM" id="SSF52540">
    <property type="entry name" value="P-loop containing nucleoside triphosphate hydrolases"/>
    <property type="match status" value="1"/>
</dbReference>
<dbReference type="InterPro" id="IPR052986">
    <property type="entry name" value="VLIG_GTPase"/>
</dbReference>
<evidence type="ECO:0000256" key="1">
    <source>
        <dbReference type="SAM" id="MobiDB-lite"/>
    </source>
</evidence>
<dbReference type="Pfam" id="PF25683">
    <property type="entry name" value="URGCP_GTPase"/>
    <property type="match status" value="1"/>
</dbReference>
<dbReference type="InterPro" id="IPR058641">
    <property type="entry name" value="GVIN1_dom"/>
</dbReference>
<gene>
    <name evidence="3" type="primary">Gvin1_0</name>
    <name evidence="3" type="ORF">GTO93_0009065</name>
</gene>
<proteinExistence type="predicted"/>
<keyword evidence="4" id="KW-1185">Reference proteome</keyword>
<name>A0ABS2Y3F4_POLSP</name>